<protein>
    <submittedName>
        <fullName evidence="1">Uncharacterized protein</fullName>
    </submittedName>
</protein>
<gene>
    <name evidence="1" type="ORF">AU15_20305</name>
</gene>
<dbReference type="EMBL" id="CP007152">
    <property type="protein sequence ID" value="AHI33402.1"/>
    <property type="molecule type" value="Genomic_DNA"/>
</dbReference>
<proteinExistence type="predicted"/>
<dbReference type="KEGG" id="msr:AU15_20305"/>
<dbReference type="Proteomes" id="UP000035081">
    <property type="component" value="Chromosome"/>
</dbReference>
<organism evidence="1 2">
    <name type="scientific">Marinobacter salarius</name>
    <dbReference type="NCBI Taxonomy" id="1420917"/>
    <lineage>
        <taxon>Bacteria</taxon>
        <taxon>Pseudomonadati</taxon>
        <taxon>Pseudomonadota</taxon>
        <taxon>Gammaproteobacteria</taxon>
        <taxon>Pseudomonadales</taxon>
        <taxon>Marinobacteraceae</taxon>
        <taxon>Marinobacter</taxon>
    </lineage>
</organism>
<accession>W5YW06</accession>
<evidence type="ECO:0000313" key="1">
    <source>
        <dbReference type="EMBL" id="AHI33402.1"/>
    </source>
</evidence>
<dbReference type="AlphaFoldDB" id="W5YW06"/>
<sequence length="54" mass="6194">MSINDDSRFDKLKAAISKMHKVVKRGFSVMDQMPELVKDAQKDKYDPSGLKPLR</sequence>
<reference evidence="1 2" key="1">
    <citation type="journal article" date="2014" name="Genome Announc.">
        <title>Draft Genome Sequences of Marinobacter similis A3d10T and Marinobacter salarius R9SW1T.</title>
        <authorList>
            <person name="Ivanova E.P."/>
            <person name="Ng H.J."/>
            <person name="Webb H.K."/>
            <person name="Feng G."/>
            <person name="Oshima K."/>
            <person name="Hattori M."/>
            <person name="Ohkuma M."/>
            <person name="Sergeev A.F."/>
            <person name="Mikhailov V.V."/>
            <person name="Crawford R.J."/>
            <person name="Sawabe T."/>
        </authorList>
    </citation>
    <scope>NUCLEOTIDE SEQUENCE [LARGE SCALE GENOMIC DNA]</scope>
    <source>
        <strain evidence="2">A3d10 and R9SW1</strain>
    </source>
</reference>
<name>W5YW06_9GAMM</name>
<dbReference type="HOGENOM" id="CLU_3045131_0_0_6"/>
<evidence type="ECO:0000313" key="2">
    <source>
        <dbReference type="Proteomes" id="UP000035081"/>
    </source>
</evidence>